<dbReference type="SUPFAM" id="SSF49265">
    <property type="entry name" value="Fibronectin type III"/>
    <property type="match status" value="1"/>
</dbReference>
<dbReference type="InterPro" id="IPR003961">
    <property type="entry name" value="FN3_dom"/>
</dbReference>
<accession>A0A423TFB0</accession>
<sequence>MFTDVIVEPGRPVGPLLVSDVTNTSVTLSWNPPEYLGGGTLTCYIIEARLITCADIIKNIEIADADQTTYVVDNLETNKVYVFRVYAENETGMGDALILRTPVRVKEFIVSRPKTLRPEDPALTSGLARMVARMVDVPCPFPPRSPSAPCSLSPGGPAGRLRWHLNWHPYPGLLSLVPPVNVATARSCSRSGDVAVV</sequence>
<dbReference type="PANTHER" id="PTHR13817">
    <property type="entry name" value="TITIN"/>
    <property type="match status" value="1"/>
</dbReference>
<dbReference type="SMART" id="SM00060">
    <property type="entry name" value="FN3"/>
    <property type="match status" value="1"/>
</dbReference>
<evidence type="ECO:0000313" key="4">
    <source>
        <dbReference type="Proteomes" id="UP000283509"/>
    </source>
</evidence>
<evidence type="ECO:0000256" key="1">
    <source>
        <dbReference type="ARBA" id="ARBA00022737"/>
    </source>
</evidence>
<evidence type="ECO:0000313" key="3">
    <source>
        <dbReference type="EMBL" id="ROT75131.1"/>
    </source>
</evidence>
<reference evidence="3 4" key="1">
    <citation type="submission" date="2018-04" db="EMBL/GenBank/DDBJ databases">
        <authorList>
            <person name="Zhang X."/>
            <person name="Yuan J."/>
            <person name="Li F."/>
            <person name="Xiang J."/>
        </authorList>
    </citation>
    <scope>NUCLEOTIDE SEQUENCE [LARGE SCALE GENOMIC DNA]</scope>
    <source>
        <tissue evidence="3">Muscle</tissue>
    </source>
</reference>
<reference evidence="3 4" key="2">
    <citation type="submission" date="2019-01" db="EMBL/GenBank/DDBJ databases">
        <title>The decoding of complex shrimp genome reveals the adaptation for benthos swimmer, frequently molting mechanism and breeding impact on genome.</title>
        <authorList>
            <person name="Sun Y."/>
            <person name="Gao Y."/>
            <person name="Yu Y."/>
        </authorList>
    </citation>
    <scope>NUCLEOTIDE SEQUENCE [LARGE SCALE GENOMIC DNA]</scope>
    <source>
        <tissue evidence="3">Muscle</tissue>
    </source>
</reference>
<dbReference type="InterPro" id="IPR050964">
    <property type="entry name" value="Striated_Muscle_Regulatory"/>
</dbReference>
<evidence type="ECO:0000259" key="2">
    <source>
        <dbReference type="PROSITE" id="PS50853"/>
    </source>
</evidence>
<feature type="domain" description="Fibronectin type-III" evidence="2">
    <location>
        <begin position="12"/>
        <end position="108"/>
    </location>
</feature>
<dbReference type="PRINTS" id="PR00014">
    <property type="entry name" value="FNTYPEIII"/>
</dbReference>
<dbReference type="EMBL" id="QCYY01001808">
    <property type="protein sequence ID" value="ROT75131.1"/>
    <property type="molecule type" value="Genomic_DNA"/>
</dbReference>
<name>A0A423TFB0_PENVA</name>
<dbReference type="InterPro" id="IPR036116">
    <property type="entry name" value="FN3_sf"/>
</dbReference>
<dbReference type="PROSITE" id="PS50853">
    <property type="entry name" value="FN3"/>
    <property type="match status" value="1"/>
</dbReference>
<dbReference type="Proteomes" id="UP000283509">
    <property type="component" value="Unassembled WGS sequence"/>
</dbReference>
<organism evidence="3 4">
    <name type="scientific">Penaeus vannamei</name>
    <name type="common">Whiteleg shrimp</name>
    <name type="synonym">Litopenaeus vannamei</name>
    <dbReference type="NCBI Taxonomy" id="6689"/>
    <lineage>
        <taxon>Eukaryota</taxon>
        <taxon>Metazoa</taxon>
        <taxon>Ecdysozoa</taxon>
        <taxon>Arthropoda</taxon>
        <taxon>Crustacea</taxon>
        <taxon>Multicrustacea</taxon>
        <taxon>Malacostraca</taxon>
        <taxon>Eumalacostraca</taxon>
        <taxon>Eucarida</taxon>
        <taxon>Decapoda</taxon>
        <taxon>Dendrobranchiata</taxon>
        <taxon>Penaeoidea</taxon>
        <taxon>Penaeidae</taxon>
        <taxon>Penaeus</taxon>
    </lineage>
</organism>
<dbReference type="OrthoDB" id="6376352at2759"/>
<dbReference type="CDD" id="cd00063">
    <property type="entry name" value="FN3"/>
    <property type="match status" value="1"/>
</dbReference>
<proteinExistence type="predicted"/>
<dbReference type="PANTHER" id="PTHR13817:SF151">
    <property type="entry name" value="TITIN"/>
    <property type="match status" value="1"/>
</dbReference>
<dbReference type="GO" id="GO:0031430">
    <property type="term" value="C:M band"/>
    <property type="evidence" value="ECO:0007669"/>
    <property type="project" value="TreeGrafter"/>
</dbReference>
<dbReference type="GO" id="GO:0045214">
    <property type="term" value="P:sarcomere organization"/>
    <property type="evidence" value="ECO:0007669"/>
    <property type="project" value="TreeGrafter"/>
</dbReference>
<protein>
    <recommendedName>
        <fullName evidence="2">Fibronectin type-III domain-containing protein</fullName>
    </recommendedName>
</protein>
<keyword evidence="4" id="KW-1185">Reference proteome</keyword>
<keyword evidence="1" id="KW-0677">Repeat</keyword>
<comment type="caution">
    <text evidence="3">The sequence shown here is derived from an EMBL/GenBank/DDBJ whole genome shotgun (WGS) entry which is preliminary data.</text>
</comment>
<dbReference type="Gene3D" id="2.60.40.10">
    <property type="entry name" value="Immunoglobulins"/>
    <property type="match status" value="1"/>
</dbReference>
<dbReference type="InterPro" id="IPR013783">
    <property type="entry name" value="Ig-like_fold"/>
</dbReference>
<dbReference type="AlphaFoldDB" id="A0A423TFB0"/>
<gene>
    <name evidence="3" type="ORF">C7M84_006327</name>
</gene>
<dbReference type="Pfam" id="PF00041">
    <property type="entry name" value="fn3"/>
    <property type="match status" value="1"/>
</dbReference>